<reference evidence="2" key="1">
    <citation type="journal article" date="2022" name="Mol. Ecol. Resour.">
        <title>The genomes of chicory, endive, great burdock and yacon provide insights into Asteraceae palaeo-polyploidization history and plant inulin production.</title>
        <authorList>
            <person name="Fan W."/>
            <person name="Wang S."/>
            <person name="Wang H."/>
            <person name="Wang A."/>
            <person name="Jiang F."/>
            <person name="Liu H."/>
            <person name="Zhao H."/>
            <person name="Xu D."/>
            <person name="Zhang Y."/>
        </authorList>
    </citation>
    <scope>NUCLEOTIDE SEQUENCE [LARGE SCALE GENOMIC DNA]</scope>
    <source>
        <strain evidence="2">cv. Punajuju</strain>
    </source>
</reference>
<keyword evidence="2" id="KW-1185">Reference proteome</keyword>
<name>A0ACB9F0W0_CICIN</name>
<reference evidence="1 2" key="2">
    <citation type="journal article" date="2022" name="Mol. Ecol. Resour.">
        <title>The genomes of chicory, endive, great burdock and yacon provide insights into Asteraceae paleo-polyploidization history and plant inulin production.</title>
        <authorList>
            <person name="Fan W."/>
            <person name="Wang S."/>
            <person name="Wang H."/>
            <person name="Wang A."/>
            <person name="Jiang F."/>
            <person name="Liu H."/>
            <person name="Zhao H."/>
            <person name="Xu D."/>
            <person name="Zhang Y."/>
        </authorList>
    </citation>
    <scope>NUCLEOTIDE SEQUENCE [LARGE SCALE GENOMIC DNA]</scope>
    <source>
        <strain evidence="2">cv. Punajuju</strain>
        <tissue evidence="1">Leaves</tissue>
    </source>
</reference>
<comment type="caution">
    <text evidence="1">The sequence shown here is derived from an EMBL/GenBank/DDBJ whole genome shotgun (WGS) entry which is preliminary data.</text>
</comment>
<accession>A0ACB9F0W0</accession>
<organism evidence="1 2">
    <name type="scientific">Cichorium intybus</name>
    <name type="common">Chicory</name>
    <dbReference type="NCBI Taxonomy" id="13427"/>
    <lineage>
        <taxon>Eukaryota</taxon>
        <taxon>Viridiplantae</taxon>
        <taxon>Streptophyta</taxon>
        <taxon>Embryophyta</taxon>
        <taxon>Tracheophyta</taxon>
        <taxon>Spermatophyta</taxon>
        <taxon>Magnoliopsida</taxon>
        <taxon>eudicotyledons</taxon>
        <taxon>Gunneridae</taxon>
        <taxon>Pentapetalae</taxon>
        <taxon>asterids</taxon>
        <taxon>campanulids</taxon>
        <taxon>Asterales</taxon>
        <taxon>Asteraceae</taxon>
        <taxon>Cichorioideae</taxon>
        <taxon>Cichorieae</taxon>
        <taxon>Cichoriinae</taxon>
        <taxon>Cichorium</taxon>
    </lineage>
</organism>
<sequence length="93" mass="10420">MLPSFLSYTIMGVRFCAWLNVPIFLKSYIAEVTFFSALILIEGSFWKAVSRTGGGDSGGEGGEVAVVGLRRRTTGNRWISLESVERWRVDRDE</sequence>
<protein>
    <submittedName>
        <fullName evidence="1">Uncharacterized protein</fullName>
    </submittedName>
</protein>
<proteinExistence type="predicted"/>
<dbReference type="Proteomes" id="UP001055811">
    <property type="component" value="Linkage Group LG03"/>
</dbReference>
<evidence type="ECO:0000313" key="2">
    <source>
        <dbReference type="Proteomes" id="UP001055811"/>
    </source>
</evidence>
<dbReference type="EMBL" id="CM042011">
    <property type="protein sequence ID" value="KAI3764864.1"/>
    <property type="molecule type" value="Genomic_DNA"/>
</dbReference>
<evidence type="ECO:0000313" key="1">
    <source>
        <dbReference type="EMBL" id="KAI3764864.1"/>
    </source>
</evidence>
<gene>
    <name evidence="1" type="ORF">L2E82_14881</name>
</gene>